<evidence type="ECO:0008006" key="4">
    <source>
        <dbReference type="Google" id="ProtNLM"/>
    </source>
</evidence>
<dbReference type="AlphaFoldDB" id="A0A3P3WAE6"/>
<reference evidence="2 3" key="1">
    <citation type="submission" date="2018-11" db="EMBL/GenBank/DDBJ databases">
        <title>Flavobacterium sp. nov., YIM 102701-2 draft genome.</title>
        <authorList>
            <person name="Li G."/>
            <person name="Jiang Y."/>
        </authorList>
    </citation>
    <scope>NUCLEOTIDE SEQUENCE [LARGE SCALE GENOMIC DNA]</scope>
    <source>
        <strain evidence="2 3">YIM 102701-2</strain>
    </source>
</reference>
<gene>
    <name evidence="2" type="ORF">EG240_04185</name>
</gene>
<keyword evidence="3" id="KW-1185">Reference proteome</keyword>
<organism evidence="2 3">
    <name type="scientific">Paenimyroides tangerinum</name>
    <dbReference type="NCBI Taxonomy" id="2488728"/>
    <lineage>
        <taxon>Bacteria</taxon>
        <taxon>Pseudomonadati</taxon>
        <taxon>Bacteroidota</taxon>
        <taxon>Flavobacteriia</taxon>
        <taxon>Flavobacteriales</taxon>
        <taxon>Flavobacteriaceae</taxon>
        <taxon>Paenimyroides</taxon>
    </lineage>
</organism>
<protein>
    <recommendedName>
        <fullName evidence="4">Lipoprotein</fullName>
    </recommendedName>
</protein>
<dbReference type="PROSITE" id="PS51257">
    <property type="entry name" value="PROKAR_LIPOPROTEIN"/>
    <property type="match status" value="1"/>
</dbReference>
<evidence type="ECO:0000313" key="3">
    <source>
        <dbReference type="Proteomes" id="UP000275719"/>
    </source>
</evidence>
<dbReference type="OrthoDB" id="710555at2"/>
<dbReference type="EMBL" id="RQVQ01000007">
    <property type="protein sequence ID" value="RRJ91990.1"/>
    <property type="molecule type" value="Genomic_DNA"/>
</dbReference>
<sequence length="148" mass="16434">MKNFKKKLTFVGILSLLTIGTITTSCSSSDDNTNYEQPTSGTIDAAVGTYKGKLRSSLLEQYEYFDAVIIVTKVDNQHLKVEAKSGEAYSSVTSKTFKVENSYNNNINNVNGILEGYFWYTAEVKTLELGTNQQAEGEINFLFDGVKQ</sequence>
<dbReference type="Proteomes" id="UP000275719">
    <property type="component" value="Unassembled WGS sequence"/>
</dbReference>
<accession>A0A3P3WAE6</accession>
<evidence type="ECO:0000256" key="1">
    <source>
        <dbReference type="SAM" id="SignalP"/>
    </source>
</evidence>
<proteinExistence type="predicted"/>
<evidence type="ECO:0000313" key="2">
    <source>
        <dbReference type="EMBL" id="RRJ91990.1"/>
    </source>
</evidence>
<comment type="caution">
    <text evidence="2">The sequence shown here is derived from an EMBL/GenBank/DDBJ whole genome shotgun (WGS) entry which is preliminary data.</text>
</comment>
<keyword evidence="1" id="KW-0732">Signal</keyword>
<dbReference type="RefSeq" id="WP_125017747.1">
    <property type="nucleotide sequence ID" value="NZ_RQVQ01000007.1"/>
</dbReference>
<feature type="signal peptide" evidence="1">
    <location>
        <begin position="1"/>
        <end position="27"/>
    </location>
</feature>
<name>A0A3P3WAE6_9FLAO</name>
<feature type="chain" id="PRO_5018012927" description="Lipoprotein" evidence="1">
    <location>
        <begin position="28"/>
        <end position="148"/>
    </location>
</feature>